<proteinExistence type="predicted"/>
<keyword evidence="1" id="KW-1133">Transmembrane helix</keyword>
<reference evidence="2" key="1">
    <citation type="submission" date="2021-03" db="EMBL/GenBank/DDBJ databases">
        <title>Comparative genomics and phylogenomic investigation of the class Geoglossomycetes provide insights into ecological specialization and systematics.</title>
        <authorList>
            <person name="Melie T."/>
            <person name="Pirro S."/>
            <person name="Miller A.N."/>
            <person name="Quandt A."/>
        </authorList>
    </citation>
    <scope>NUCLEOTIDE SEQUENCE</scope>
    <source>
        <strain evidence="2">GBOQ0MN5Z8</strain>
    </source>
</reference>
<protein>
    <submittedName>
        <fullName evidence="2">Uncharacterized protein</fullName>
    </submittedName>
</protein>
<feature type="transmembrane region" description="Helical" evidence="1">
    <location>
        <begin position="382"/>
        <end position="403"/>
    </location>
</feature>
<keyword evidence="1" id="KW-0812">Transmembrane</keyword>
<dbReference type="EMBL" id="JAGHQL010000024">
    <property type="protein sequence ID" value="KAH0543961.1"/>
    <property type="molecule type" value="Genomic_DNA"/>
</dbReference>
<accession>A0A9P8IAH9</accession>
<evidence type="ECO:0000256" key="1">
    <source>
        <dbReference type="SAM" id="Phobius"/>
    </source>
</evidence>
<organism evidence="2 3">
    <name type="scientific">Glutinoglossum americanum</name>
    <dbReference type="NCBI Taxonomy" id="1670608"/>
    <lineage>
        <taxon>Eukaryota</taxon>
        <taxon>Fungi</taxon>
        <taxon>Dikarya</taxon>
        <taxon>Ascomycota</taxon>
        <taxon>Pezizomycotina</taxon>
        <taxon>Geoglossomycetes</taxon>
        <taxon>Geoglossales</taxon>
        <taxon>Geoglossaceae</taxon>
        <taxon>Glutinoglossum</taxon>
    </lineage>
</organism>
<name>A0A9P8IAH9_9PEZI</name>
<dbReference type="Proteomes" id="UP000698800">
    <property type="component" value="Unassembled WGS sequence"/>
</dbReference>
<comment type="caution">
    <text evidence="2">The sequence shown here is derived from an EMBL/GenBank/DDBJ whole genome shotgun (WGS) entry which is preliminary data.</text>
</comment>
<dbReference type="OrthoDB" id="3693351at2759"/>
<dbReference type="Gene3D" id="1.20.58.340">
    <property type="entry name" value="Magnesium transport protein CorA, transmembrane region"/>
    <property type="match status" value="1"/>
</dbReference>
<feature type="transmembrane region" description="Helical" evidence="1">
    <location>
        <begin position="348"/>
        <end position="370"/>
    </location>
</feature>
<evidence type="ECO:0000313" key="3">
    <source>
        <dbReference type="Proteomes" id="UP000698800"/>
    </source>
</evidence>
<keyword evidence="1" id="KW-0472">Membrane</keyword>
<dbReference type="AlphaFoldDB" id="A0A9P8IAH9"/>
<keyword evidence="3" id="KW-1185">Reference proteome</keyword>
<feature type="transmembrane region" description="Helical" evidence="1">
    <location>
        <begin position="173"/>
        <end position="192"/>
    </location>
</feature>
<sequence length="425" mass="48279">MNELRAEAERLLQSLSFEPKNQYEAFQIISSQTNNADTIFEDKTSNEAELQAFIDCLPSHSDTITLKLVRMHYHPIKGIKFSLSLFQRVWHSFRLDPYMICMFCGNVPGFHQLPASTSSPLQQFYLHQPEYWLLWSYDPSTLSTNAVFLSYPSPNGNASYPAIRARLERHKAFVGHPLFLALATTLYAIPYVDSFLREQQRRVLDIERYTGFSHYYIDRPRLQVKDAGEELDRLSDLSRSASSILVGLADMVQHIHVSDAMANAVLNSSLIEDAQSVGVVVSSEREMKNIMSILGPQLKETHVAVEYLKERARNQLAVTFNLLSRGDAQANIDLAKAAKLDSTSMKTIAIMTMGFLPATFYAALFAVPSLHWDQPSVIGNRFAVYWAFTIPTTLLVFAVWLGMMHGRELWEKAKERRGRAKTKSR</sequence>
<gene>
    <name evidence="2" type="ORF">FGG08_001728</name>
</gene>
<evidence type="ECO:0000313" key="2">
    <source>
        <dbReference type="EMBL" id="KAH0543961.1"/>
    </source>
</evidence>